<evidence type="ECO:0000313" key="2">
    <source>
        <dbReference type="Proteomes" id="UP001239111"/>
    </source>
</evidence>
<dbReference type="EMBL" id="CM056741">
    <property type="protein sequence ID" value="KAJ8687870.1"/>
    <property type="molecule type" value="Genomic_DNA"/>
</dbReference>
<comment type="caution">
    <text evidence="1">The sequence shown here is derived from an EMBL/GenBank/DDBJ whole genome shotgun (WGS) entry which is preliminary data.</text>
</comment>
<sequence>MIFGIIIYIISLLLVAVVGQLETIFQWRYIDYVWPSEAKKQQAIQSGDYNVTEPMPMDFAIDECNRLWVLDSATSLTGKEASQCHPKLLVFDLWTDTLLTKISIPKSIAANARTKKSLLTNLKIETGGHFCENTTVTIAQDSKRLQYVDGIKVIPKNIFGVEEVWFITNRLVHHDRRNVWNISEINFRILRSPVKDLIAGTECELPKKFGTSSRKSKTHGKHNSDHR</sequence>
<protein>
    <submittedName>
        <fullName evidence="1">Uncharacterized protein</fullName>
    </submittedName>
</protein>
<dbReference type="Proteomes" id="UP001239111">
    <property type="component" value="Chromosome 1"/>
</dbReference>
<keyword evidence="2" id="KW-1185">Reference proteome</keyword>
<reference evidence="1" key="1">
    <citation type="submission" date="2023-04" db="EMBL/GenBank/DDBJ databases">
        <title>A chromosome-level genome assembly of the parasitoid wasp Eretmocerus hayati.</title>
        <authorList>
            <person name="Zhong Y."/>
            <person name="Liu S."/>
            <person name="Liu Y."/>
        </authorList>
    </citation>
    <scope>NUCLEOTIDE SEQUENCE</scope>
    <source>
        <strain evidence="1">ZJU_SS_LIU_2023</strain>
    </source>
</reference>
<accession>A0ACC2Q1D7</accession>
<evidence type="ECO:0000313" key="1">
    <source>
        <dbReference type="EMBL" id="KAJ8687870.1"/>
    </source>
</evidence>
<proteinExistence type="predicted"/>
<organism evidence="1 2">
    <name type="scientific">Eretmocerus hayati</name>
    <dbReference type="NCBI Taxonomy" id="131215"/>
    <lineage>
        <taxon>Eukaryota</taxon>
        <taxon>Metazoa</taxon>
        <taxon>Ecdysozoa</taxon>
        <taxon>Arthropoda</taxon>
        <taxon>Hexapoda</taxon>
        <taxon>Insecta</taxon>
        <taxon>Pterygota</taxon>
        <taxon>Neoptera</taxon>
        <taxon>Endopterygota</taxon>
        <taxon>Hymenoptera</taxon>
        <taxon>Apocrita</taxon>
        <taxon>Proctotrupomorpha</taxon>
        <taxon>Chalcidoidea</taxon>
        <taxon>Aphelinidae</taxon>
        <taxon>Aphelininae</taxon>
        <taxon>Eretmocerus</taxon>
    </lineage>
</organism>
<gene>
    <name evidence="1" type="ORF">QAD02_023665</name>
</gene>
<name>A0ACC2Q1D7_9HYME</name>